<accession>A0A8H6G6C7</accession>
<keyword evidence="2" id="KW-0472">Membrane</keyword>
<evidence type="ECO:0000313" key="4">
    <source>
        <dbReference type="Proteomes" id="UP000578531"/>
    </source>
</evidence>
<evidence type="ECO:0000256" key="1">
    <source>
        <dbReference type="SAM" id="MobiDB-lite"/>
    </source>
</evidence>
<dbReference type="AlphaFoldDB" id="A0A8H6G6C7"/>
<protein>
    <submittedName>
        <fullName evidence="3">Uncharacterized protein</fullName>
    </submittedName>
</protein>
<keyword evidence="4" id="KW-1185">Reference proteome</keyword>
<feature type="compositionally biased region" description="Basic and acidic residues" evidence="1">
    <location>
        <begin position="110"/>
        <end position="126"/>
    </location>
</feature>
<reference evidence="3 4" key="1">
    <citation type="journal article" date="2020" name="Genomics">
        <title>Complete, high-quality genomes from long-read metagenomic sequencing of two wolf lichen thalli reveals enigmatic genome architecture.</title>
        <authorList>
            <person name="McKenzie S.K."/>
            <person name="Walston R.F."/>
            <person name="Allen J.L."/>
        </authorList>
    </citation>
    <scope>NUCLEOTIDE SEQUENCE [LARGE SCALE GENOMIC DNA]</scope>
    <source>
        <strain evidence="3">WasteWater2</strain>
    </source>
</reference>
<dbReference type="Proteomes" id="UP000578531">
    <property type="component" value="Unassembled WGS sequence"/>
</dbReference>
<dbReference type="GeneID" id="59281818"/>
<organism evidence="3 4">
    <name type="scientific">Letharia columbiana</name>
    <dbReference type="NCBI Taxonomy" id="112416"/>
    <lineage>
        <taxon>Eukaryota</taxon>
        <taxon>Fungi</taxon>
        <taxon>Dikarya</taxon>
        <taxon>Ascomycota</taxon>
        <taxon>Pezizomycotina</taxon>
        <taxon>Lecanoromycetes</taxon>
        <taxon>OSLEUM clade</taxon>
        <taxon>Lecanoromycetidae</taxon>
        <taxon>Lecanorales</taxon>
        <taxon>Lecanorineae</taxon>
        <taxon>Parmeliaceae</taxon>
        <taxon>Letharia</taxon>
    </lineage>
</organism>
<dbReference type="RefSeq" id="XP_037170668.1">
    <property type="nucleotide sequence ID" value="XM_037302089.1"/>
</dbReference>
<dbReference type="EMBL" id="JACCJC010000001">
    <property type="protein sequence ID" value="KAF6241428.1"/>
    <property type="molecule type" value="Genomic_DNA"/>
</dbReference>
<gene>
    <name evidence="3" type="ORF">HO173_000138</name>
</gene>
<proteinExistence type="predicted"/>
<comment type="caution">
    <text evidence="3">The sequence shown here is derived from an EMBL/GenBank/DDBJ whole genome shotgun (WGS) entry which is preliminary data.</text>
</comment>
<keyword evidence="2" id="KW-1133">Transmembrane helix</keyword>
<name>A0A8H6G6C7_9LECA</name>
<sequence>MGAFTWKSVLLPPIFALALYALTTYLVLPYYRHLRARSSYSLLPSSQSSSNNPSLTTRLLSRIQALVGRSKRRASSNSLLGDEELEEGFDNLSDEVIRGRDDVAVDSDTEGDRRLSRELEGGFRDSSDEDDDDRGRGRR</sequence>
<keyword evidence="2" id="KW-0812">Transmembrane</keyword>
<evidence type="ECO:0000256" key="2">
    <source>
        <dbReference type="SAM" id="Phobius"/>
    </source>
</evidence>
<feature type="region of interest" description="Disordered" evidence="1">
    <location>
        <begin position="100"/>
        <end position="139"/>
    </location>
</feature>
<evidence type="ECO:0000313" key="3">
    <source>
        <dbReference type="EMBL" id="KAF6241428.1"/>
    </source>
</evidence>
<feature type="transmembrane region" description="Helical" evidence="2">
    <location>
        <begin position="12"/>
        <end position="31"/>
    </location>
</feature>